<keyword evidence="2" id="KW-0460">Magnesium</keyword>
<dbReference type="CDD" id="cd03109">
    <property type="entry name" value="DTBS"/>
    <property type="match status" value="1"/>
</dbReference>
<sequence length="473" mass="49740">MTARKHQLAARFGAATEYDGAARIQHLVAARLAERIAAGAPPPARILELGCGTGFLGAHLRRLFPDADLTVTDLAPEMVARARQRLGEDGKTRFLTLDAEDPAAAGSGYDLICSSLSMQWFADRATTLARLAALLAPGGMMGFSTLCAGSFAEWRAVHQAAGVPCATPAYPDTATLQADWPWPGQGRWQTETVIDRPASPLAFLRELRQIGASLPQDGARPLGAGTMRRLLAALDARGASQGAPVMTYRIGYGMFRAPPQKGVFVTGTDTGVGKTLVSACLVRAWGARYWKPLQTGIAEETADADTLAALGACAPAAIHPAFATLAAPLSPLDAAELAGTPLDVSGIALPPPADPRPLVVEGAGGVMVPVTADCMMIDLIARFALPVILVARSGLGTINHTLLTLQALRERGIAVAGIVLNGPPSAAARRAVTQFGHTRILAEFPHLDRIGPEQVETLARTLPDFATIWRTRD</sequence>
<dbReference type="EMBL" id="CP152276">
    <property type="protein sequence ID" value="XAE43404.1"/>
    <property type="molecule type" value="Genomic_DNA"/>
</dbReference>
<feature type="binding site" evidence="2">
    <location>
        <position position="295"/>
    </location>
    <ligand>
        <name>substrate</name>
    </ligand>
</feature>
<keyword evidence="2" id="KW-0547">Nucleotide-binding</keyword>
<organism evidence="4 5">
    <name type="scientific">Nguyenibacter vanlangensis</name>
    <dbReference type="NCBI Taxonomy" id="1216886"/>
    <lineage>
        <taxon>Bacteria</taxon>
        <taxon>Pseudomonadati</taxon>
        <taxon>Pseudomonadota</taxon>
        <taxon>Alphaproteobacteria</taxon>
        <taxon>Acetobacterales</taxon>
        <taxon>Acetobacteraceae</taxon>
        <taxon>Nguyenibacter</taxon>
    </lineage>
</organism>
<proteinExistence type="inferred from homology"/>
<dbReference type="PANTHER" id="PTHR43210:SF5">
    <property type="entry name" value="DETHIOBIOTIN SYNTHETASE"/>
    <property type="match status" value="1"/>
</dbReference>
<dbReference type="RefSeq" id="WP_342628868.1">
    <property type="nucleotide sequence ID" value="NZ_CP152276.1"/>
</dbReference>
<comment type="subunit">
    <text evidence="2">Homodimer.</text>
</comment>
<dbReference type="Proteomes" id="UP001449795">
    <property type="component" value="Chromosome"/>
</dbReference>
<feature type="active site" evidence="2">
    <location>
        <position position="291"/>
    </location>
</feature>
<comment type="subcellular location">
    <subcellularLocation>
        <location evidence="2">Cytoplasm</location>
    </subcellularLocation>
</comment>
<comment type="function">
    <text evidence="2">Catalyzes a mechanistically unusual reaction, the ATP-dependent insertion of CO2 between the N7 and N8 nitrogen atoms of 7,8-diaminopelargonic acid (DAPA, also called 7,8-diammoniononanoate) to form a ureido ring.</text>
</comment>
<dbReference type="InterPro" id="IPR004472">
    <property type="entry name" value="DTB_synth_BioD"/>
</dbReference>
<keyword evidence="5" id="KW-1185">Reference proteome</keyword>
<keyword evidence="2" id="KW-0479">Metal-binding</keyword>
<feature type="binding site" evidence="2">
    <location>
        <position position="275"/>
    </location>
    <ligand>
        <name>Mg(2+)</name>
        <dbReference type="ChEBI" id="CHEBI:18420"/>
    </ligand>
</feature>
<dbReference type="InterPro" id="IPR029063">
    <property type="entry name" value="SAM-dependent_MTases_sf"/>
</dbReference>
<keyword evidence="2" id="KW-0067">ATP-binding</keyword>
<evidence type="ECO:0000313" key="5">
    <source>
        <dbReference type="Proteomes" id="UP001449795"/>
    </source>
</evidence>
<dbReference type="SUPFAM" id="SSF52540">
    <property type="entry name" value="P-loop containing nucleoside triphosphate hydrolases"/>
    <property type="match status" value="1"/>
</dbReference>
<keyword evidence="2 4" id="KW-0436">Ligase</keyword>
<comment type="cofactor">
    <cofactor evidence="2">
        <name>Mg(2+)</name>
        <dbReference type="ChEBI" id="CHEBI:18420"/>
    </cofactor>
</comment>
<keyword evidence="1 2" id="KW-0093">Biotin biosynthesis</keyword>
<feature type="binding site" evidence="2">
    <location>
        <position position="361"/>
    </location>
    <ligand>
        <name>Mg(2+)</name>
        <dbReference type="ChEBI" id="CHEBI:18420"/>
    </ligand>
</feature>
<evidence type="ECO:0000256" key="2">
    <source>
        <dbReference type="HAMAP-Rule" id="MF_00336"/>
    </source>
</evidence>
<keyword evidence="2" id="KW-0963">Cytoplasm</keyword>
<dbReference type="InterPro" id="IPR027417">
    <property type="entry name" value="P-loop_NTPase"/>
</dbReference>
<comment type="catalytic activity">
    <reaction evidence="2">
        <text>(7R,8S)-7,8-diammoniononanoate + CO2 + ATP = (4R,5S)-dethiobiotin + ADP + phosphate + 3 H(+)</text>
        <dbReference type="Rhea" id="RHEA:15805"/>
        <dbReference type="ChEBI" id="CHEBI:15378"/>
        <dbReference type="ChEBI" id="CHEBI:16526"/>
        <dbReference type="ChEBI" id="CHEBI:30616"/>
        <dbReference type="ChEBI" id="CHEBI:43474"/>
        <dbReference type="ChEBI" id="CHEBI:149469"/>
        <dbReference type="ChEBI" id="CHEBI:149473"/>
        <dbReference type="ChEBI" id="CHEBI:456216"/>
        <dbReference type="EC" id="6.3.3.3"/>
    </reaction>
</comment>
<feature type="binding site" evidence="2">
    <location>
        <begin position="445"/>
        <end position="447"/>
    </location>
    <ligand>
        <name>ATP</name>
        <dbReference type="ChEBI" id="CHEBI:30616"/>
    </ligand>
</feature>
<dbReference type="Gene3D" id="3.40.50.300">
    <property type="entry name" value="P-loop containing nucleotide triphosphate hydrolases"/>
    <property type="match status" value="1"/>
</dbReference>
<comment type="caution">
    <text evidence="2">Lacks conserved residue(s) required for the propagation of feature annotation.</text>
</comment>
<protein>
    <recommendedName>
        <fullName evidence="2">ATP-dependent dethiobiotin synthetase BioD</fullName>
        <ecNumber evidence="2">6.3.3.3</ecNumber>
    </recommendedName>
    <alternativeName>
        <fullName evidence="2">DTB synthetase</fullName>
        <shortName evidence="2">DTBS</shortName>
    </alternativeName>
    <alternativeName>
        <fullName evidence="2">Dethiobiotin synthase</fullName>
    </alternativeName>
</protein>
<name>A0ABZ3D757_9PROT</name>
<dbReference type="Pfam" id="PF13500">
    <property type="entry name" value="AAA_26"/>
    <property type="match status" value="1"/>
</dbReference>
<dbReference type="GO" id="GO:0004141">
    <property type="term" value="F:dethiobiotin synthase activity"/>
    <property type="evidence" value="ECO:0007669"/>
    <property type="project" value="UniProtKB-EC"/>
</dbReference>
<dbReference type="Gene3D" id="3.40.50.150">
    <property type="entry name" value="Vaccinia Virus protein VP39"/>
    <property type="match status" value="1"/>
</dbReference>
<evidence type="ECO:0000259" key="3">
    <source>
        <dbReference type="Pfam" id="PF08242"/>
    </source>
</evidence>
<comment type="similarity">
    <text evidence="2">Belongs to the dethiobiotin synthetase family.</text>
</comment>
<feature type="binding site" evidence="2">
    <location>
        <position position="303"/>
    </location>
    <ligand>
        <name>ATP</name>
        <dbReference type="ChEBI" id="CHEBI:30616"/>
    </ligand>
</feature>
<feature type="binding site" evidence="2">
    <location>
        <begin position="271"/>
        <end position="276"/>
    </location>
    <ligand>
        <name>ATP</name>
        <dbReference type="ChEBI" id="CHEBI:30616"/>
    </ligand>
</feature>
<evidence type="ECO:0000313" key="4">
    <source>
        <dbReference type="EMBL" id="XAE43404.1"/>
    </source>
</evidence>
<reference evidence="4 5" key="1">
    <citation type="submission" date="2024-04" db="EMBL/GenBank/DDBJ databases">
        <title>Complete genome sequence of Nguyenibacter vanlangesis HBCM-1154, a strain capable of nitrogen fixation, IAA production, and phosphorus solubilization isolated from sugarcane soil.</title>
        <authorList>
            <person name="MY HANH P."/>
        </authorList>
    </citation>
    <scope>NUCLEOTIDE SEQUENCE [LARGE SCALE GENOMIC DNA]</scope>
    <source>
        <strain evidence="4 5">HBCM 1154</strain>
    </source>
</reference>
<feature type="binding site" evidence="2">
    <location>
        <begin position="361"/>
        <end position="364"/>
    </location>
    <ligand>
        <name>ATP</name>
        <dbReference type="ChEBI" id="CHEBI:30616"/>
    </ligand>
</feature>
<dbReference type="EC" id="6.3.3.3" evidence="2"/>
<dbReference type="NCBIfam" id="TIGR00347">
    <property type="entry name" value="bioD"/>
    <property type="match status" value="1"/>
</dbReference>
<evidence type="ECO:0000256" key="1">
    <source>
        <dbReference type="ARBA" id="ARBA00022756"/>
    </source>
</evidence>
<dbReference type="Pfam" id="PF08242">
    <property type="entry name" value="Methyltransf_12"/>
    <property type="match status" value="1"/>
</dbReference>
<feature type="domain" description="Methyltransferase type 12" evidence="3">
    <location>
        <begin position="47"/>
        <end position="140"/>
    </location>
</feature>
<comment type="pathway">
    <text evidence="2">Cofactor biosynthesis; biotin biosynthesis; biotin from 7,8-diaminononanoate: step 1/2.</text>
</comment>
<dbReference type="PANTHER" id="PTHR43210">
    <property type="entry name" value="DETHIOBIOTIN SYNTHETASE"/>
    <property type="match status" value="1"/>
</dbReference>
<dbReference type="InterPro" id="IPR013217">
    <property type="entry name" value="Methyltransf_12"/>
</dbReference>
<dbReference type="SUPFAM" id="SSF53335">
    <property type="entry name" value="S-adenosyl-L-methionine-dependent methyltransferases"/>
    <property type="match status" value="1"/>
</dbReference>
<accession>A0ABZ3D757</accession>
<dbReference type="HAMAP" id="MF_00336">
    <property type="entry name" value="BioD"/>
    <property type="match status" value="1"/>
</dbReference>
<gene>
    <name evidence="2 4" type="primary">bioD</name>
    <name evidence="4" type="ORF">AAC691_02785</name>
</gene>
<dbReference type="CDD" id="cd02440">
    <property type="entry name" value="AdoMet_MTases"/>
    <property type="match status" value="1"/>
</dbReference>
<feature type="binding site" evidence="2">
    <location>
        <position position="303"/>
    </location>
    <ligand>
        <name>Mg(2+)</name>
        <dbReference type="ChEBI" id="CHEBI:18420"/>
    </ligand>
</feature>